<evidence type="ECO:0000313" key="1">
    <source>
        <dbReference type="EMBL" id="NMQ28700.1"/>
    </source>
</evidence>
<sequence length="143" mass="15928">MLTREEGDDHVGVAIDIESLPVKADGCVLALLFVEYSPHVLVREPGRALIPFVVLPFLLVFGDPGHGAVAVDNSMRALPLRHWSICSIVRSCASFMLITIFRMINPFRPSPTSSFRLMFEWKHAACSGSYHFGQGCKFSLHRL</sequence>
<organism evidence="1 2">
    <name type="scientific">Candidatus Accumulibacter phosphatis</name>
    <dbReference type="NCBI Taxonomy" id="327160"/>
    <lineage>
        <taxon>Bacteria</taxon>
        <taxon>Pseudomonadati</taxon>
        <taxon>Pseudomonadota</taxon>
        <taxon>Betaproteobacteria</taxon>
        <taxon>Candidatus Accumulibacter</taxon>
    </lineage>
</organism>
<evidence type="ECO:0000313" key="2">
    <source>
        <dbReference type="Proteomes" id="UP000749010"/>
    </source>
</evidence>
<dbReference type="RefSeq" id="WP_169067155.1">
    <property type="nucleotide sequence ID" value="NZ_SPMY01000038.1"/>
</dbReference>
<name>A0ABX1TZ38_9PROT</name>
<protein>
    <submittedName>
        <fullName evidence="1">Uncharacterized protein</fullName>
    </submittedName>
</protein>
<dbReference type="EMBL" id="SPMY01000038">
    <property type="protein sequence ID" value="NMQ28700.1"/>
    <property type="molecule type" value="Genomic_DNA"/>
</dbReference>
<comment type="caution">
    <text evidence="1">The sequence shown here is derived from an EMBL/GenBank/DDBJ whole genome shotgun (WGS) entry which is preliminary data.</text>
</comment>
<dbReference type="Proteomes" id="UP000749010">
    <property type="component" value="Unassembled WGS sequence"/>
</dbReference>
<reference evidence="1 2" key="1">
    <citation type="submission" date="2019-03" db="EMBL/GenBank/DDBJ databases">
        <title>Metabolic reconstructions from genomes of highly enriched 'Candidatus Accumulibacter' and 'Candidatus Competibacter' bioreactor populations.</title>
        <authorList>
            <person name="Annavajhala M.K."/>
            <person name="Welles L."/>
            <person name="Abbas B."/>
            <person name="Sorokin D."/>
            <person name="Park H."/>
            <person name="Van Loosdrecht M."/>
            <person name="Chandran K."/>
        </authorList>
    </citation>
    <scope>NUCLEOTIDE SEQUENCE [LARGE SCALE GENOMIC DNA]</scope>
    <source>
        <strain evidence="1 2">SBR_S</strain>
    </source>
</reference>
<accession>A0ABX1TZ38</accession>
<proteinExistence type="predicted"/>
<gene>
    <name evidence="1" type="ORF">E4Q23_13595</name>
</gene>
<keyword evidence="2" id="KW-1185">Reference proteome</keyword>